<evidence type="ECO:0000313" key="3">
    <source>
        <dbReference type="Proteomes" id="UP001151287"/>
    </source>
</evidence>
<name>A0A9P9ZA85_9POAL</name>
<dbReference type="InterPro" id="IPR027417">
    <property type="entry name" value="P-loop_NTPase"/>
</dbReference>
<dbReference type="Pfam" id="PF00931">
    <property type="entry name" value="NB-ARC"/>
    <property type="match status" value="1"/>
</dbReference>
<reference evidence="2" key="1">
    <citation type="journal article" date="2022" name="Cell">
        <title>Repeat-based holocentromeres influence genome architecture and karyotype evolution.</title>
        <authorList>
            <person name="Hofstatter P.G."/>
            <person name="Thangavel G."/>
            <person name="Lux T."/>
            <person name="Neumann P."/>
            <person name="Vondrak T."/>
            <person name="Novak P."/>
            <person name="Zhang M."/>
            <person name="Costa L."/>
            <person name="Castellani M."/>
            <person name="Scott A."/>
            <person name="Toegelov H."/>
            <person name="Fuchs J."/>
            <person name="Mata-Sucre Y."/>
            <person name="Dias Y."/>
            <person name="Vanzela A.L.L."/>
            <person name="Huettel B."/>
            <person name="Almeida C.C.S."/>
            <person name="Simkova H."/>
            <person name="Souza G."/>
            <person name="Pedrosa-Harand A."/>
            <person name="Macas J."/>
            <person name="Mayer K.F.X."/>
            <person name="Houben A."/>
            <person name="Marques A."/>
        </authorList>
    </citation>
    <scope>NUCLEOTIDE SEQUENCE</scope>
    <source>
        <strain evidence="2">RhyBre1mFocal</strain>
    </source>
</reference>
<dbReference type="PANTHER" id="PTHR36766">
    <property type="entry name" value="PLANT BROAD-SPECTRUM MILDEW RESISTANCE PROTEIN RPW8"/>
    <property type="match status" value="1"/>
</dbReference>
<organism evidence="2 3">
    <name type="scientific">Rhynchospora breviuscula</name>
    <dbReference type="NCBI Taxonomy" id="2022672"/>
    <lineage>
        <taxon>Eukaryota</taxon>
        <taxon>Viridiplantae</taxon>
        <taxon>Streptophyta</taxon>
        <taxon>Embryophyta</taxon>
        <taxon>Tracheophyta</taxon>
        <taxon>Spermatophyta</taxon>
        <taxon>Magnoliopsida</taxon>
        <taxon>Liliopsida</taxon>
        <taxon>Poales</taxon>
        <taxon>Cyperaceae</taxon>
        <taxon>Cyperoideae</taxon>
        <taxon>Rhynchosporeae</taxon>
        <taxon>Rhynchospora</taxon>
    </lineage>
</organism>
<gene>
    <name evidence="2" type="ORF">LUZ63_016606</name>
</gene>
<feature type="domain" description="NB-ARC" evidence="1">
    <location>
        <begin position="16"/>
        <end position="165"/>
    </location>
</feature>
<dbReference type="GO" id="GO:0043531">
    <property type="term" value="F:ADP binding"/>
    <property type="evidence" value="ECO:0007669"/>
    <property type="project" value="InterPro"/>
</dbReference>
<accession>A0A9P9ZA85</accession>
<dbReference type="PANTHER" id="PTHR36766:SF64">
    <property type="entry name" value="OS12G0206100 PROTEIN"/>
    <property type="match status" value="1"/>
</dbReference>
<comment type="caution">
    <text evidence="2">The sequence shown here is derived from an EMBL/GenBank/DDBJ whole genome shotgun (WGS) entry which is preliminary data.</text>
</comment>
<dbReference type="Proteomes" id="UP001151287">
    <property type="component" value="Unassembled WGS sequence"/>
</dbReference>
<evidence type="ECO:0000313" key="2">
    <source>
        <dbReference type="EMBL" id="KAJ1685216.1"/>
    </source>
</evidence>
<dbReference type="EMBL" id="JAMQYH010000005">
    <property type="protein sequence ID" value="KAJ1685216.1"/>
    <property type="molecule type" value="Genomic_DNA"/>
</dbReference>
<keyword evidence="3" id="KW-1185">Reference proteome</keyword>
<dbReference type="AlphaFoldDB" id="A0A9P9ZA85"/>
<dbReference type="PRINTS" id="PR00364">
    <property type="entry name" value="DISEASERSIST"/>
</dbReference>
<dbReference type="InterPro" id="IPR042197">
    <property type="entry name" value="Apaf_helical"/>
</dbReference>
<dbReference type="SUPFAM" id="SSF52540">
    <property type="entry name" value="P-loop containing nucleoside triphosphate hydrolases"/>
    <property type="match status" value="1"/>
</dbReference>
<dbReference type="InterPro" id="IPR002182">
    <property type="entry name" value="NB-ARC"/>
</dbReference>
<dbReference type="Gene3D" id="3.40.50.300">
    <property type="entry name" value="P-loop containing nucleotide triphosphate hydrolases"/>
    <property type="match status" value="1"/>
</dbReference>
<protein>
    <recommendedName>
        <fullName evidence="1">NB-ARC domain-containing protein</fullName>
    </recommendedName>
</protein>
<dbReference type="OrthoDB" id="696178at2759"/>
<dbReference type="Gene3D" id="1.10.8.430">
    <property type="entry name" value="Helical domain of apoptotic protease-activating factors"/>
    <property type="match status" value="1"/>
</dbReference>
<proteinExistence type="predicted"/>
<sequence>MEENLTDNGTIAVTSLPVVAITGRPGIGKTTLAKYVYGYARKEGLFDIFMWVYVPRKFKASDVMQKMLKVKQTKEESHILIRCCVLRNVYSSWTILGVKQDLFRREKFTSCLSSWGSGSKILITTHSPEAAKQINVPEGNIHELAELEEDPFFELFMHHAFDNDSNVREDILEEVGRKIAKKLKGDPKAAEVVGAQLRKKRSKIEWQKLSERDWSEDEIMELIKDLELSELRCRSSTMLCILQLVPKRL</sequence>
<evidence type="ECO:0000259" key="1">
    <source>
        <dbReference type="Pfam" id="PF00931"/>
    </source>
</evidence>